<evidence type="ECO:0000256" key="1">
    <source>
        <dbReference type="ARBA" id="ARBA00006209"/>
    </source>
</evidence>
<dbReference type="Pfam" id="PF11522">
    <property type="entry name" value="Pik1"/>
    <property type="match status" value="1"/>
</dbReference>
<comment type="similarity">
    <text evidence="1">Belongs to the PI3/PI4-kinase family. Type III PI4K subfamily.</text>
</comment>
<evidence type="ECO:0000313" key="6">
    <source>
        <dbReference type="Proteomes" id="UP000278143"/>
    </source>
</evidence>
<dbReference type="InterPro" id="IPR049160">
    <property type="entry name" value="PI4KB-PIK1_PIK"/>
</dbReference>
<feature type="domain" description="PIK helical" evidence="4">
    <location>
        <begin position="1"/>
        <end position="120"/>
    </location>
</feature>
<feature type="non-terminal residue" evidence="5">
    <location>
        <position position="519"/>
    </location>
</feature>
<evidence type="ECO:0000313" key="5">
    <source>
        <dbReference type="EMBL" id="RKP23463.1"/>
    </source>
</evidence>
<name>A0A4P9YTX9_9FUNG</name>
<dbReference type="Gene3D" id="1.25.40.70">
    <property type="entry name" value="Phosphatidylinositol 3-kinase, accessory domain (PIK)"/>
    <property type="match status" value="1"/>
</dbReference>
<dbReference type="EMBL" id="KZ990947">
    <property type="protein sequence ID" value="RKP23463.1"/>
    <property type="molecule type" value="Genomic_DNA"/>
</dbReference>
<dbReference type="PROSITE" id="PS51545">
    <property type="entry name" value="PIK_HELICAL"/>
    <property type="match status" value="1"/>
</dbReference>
<gene>
    <name evidence="5" type="ORF">SYNPS1DRAFT_30789</name>
</gene>
<organism evidence="5 6">
    <name type="scientific">Syncephalis pseudoplumigaleata</name>
    <dbReference type="NCBI Taxonomy" id="1712513"/>
    <lineage>
        <taxon>Eukaryota</taxon>
        <taxon>Fungi</taxon>
        <taxon>Fungi incertae sedis</taxon>
        <taxon>Zoopagomycota</taxon>
        <taxon>Zoopagomycotina</taxon>
        <taxon>Zoopagomycetes</taxon>
        <taxon>Zoopagales</taxon>
        <taxon>Piptocephalidaceae</taxon>
        <taxon>Syncephalis</taxon>
    </lineage>
</organism>
<evidence type="ECO:0000259" key="4">
    <source>
        <dbReference type="PROSITE" id="PS51545"/>
    </source>
</evidence>
<evidence type="ECO:0000256" key="3">
    <source>
        <dbReference type="SAM" id="Phobius"/>
    </source>
</evidence>
<reference evidence="6" key="1">
    <citation type="journal article" date="2018" name="Nat. Microbiol.">
        <title>Leveraging single-cell genomics to expand the fungal tree of life.</title>
        <authorList>
            <person name="Ahrendt S.R."/>
            <person name="Quandt C.A."/>
            <person name="Ciobanu D."/>
            <person name="Clum A."/>
            <person name="Salamov A."/>
            <person name="Andreopoulos B."/>
            <person name="Cheng J.F."/>
            <person name="Woyke T."/>
            <person name="Pelin A."/>
            <person name="Henrissat B."/>
            <person name="Reynolds N.K."/>
            <person name="Benny G.L."/>
            <person name="Smith M.E."/>
            <person name="James T.Y."/>
            <person name="Grigoriev I.V."/>
        </authorList>
    </citation>
    <scope>NUCLEOTIDE SEQUENCE [LARGE SCALE GENOMIC DNA]</scope>
    <source>
        <strain evidence="6">Benny S71-1</strain>
    </source>
</reference>
<dbReference type="InterPro" id="IPR016024">
    <property type="entry name" value="ARM-type_fold"/>
</dbReference>
<evidence type="ECO:0000256" key="2">
    <source>
        <dbReference type="SAM" id="MobiDB-lite"/>
    </source>
</evidence>
<dbReference type="Proteomes" id="UP000278143">
    <property type="component" value="Unassembled WGS sequence"/>
</dbReference>
<dbReference type="AlphaFoldDB" id="A0A4P9YTX9"/>
<feature type="region of interest" description="Disordered" evidence="2">
    <location>
        <begin position="251"/>
        <end position="276"/>
    </location>
</feature>
<sequence>MSSNHQLLLRLFNSEFFNSWLAVSYLFRYPDNIGIQHYLCNELRKFPLNEIEFFLPQFCHLLITQPTESVALETFILDQCQTSTHIAILTFWYLQAYRADLASKPFSKSYRICRRVFHRVRDILFADDQSEELRRRRDRVRENIAPACIGIGCVMAAVAAPLMLAPAGHMAVVQGRKQAADHVEATEHEASPRASVSDRESIVSQRFLKRLSGVFPTNSPTIEELHRGKAFSLSRFMEKAADSFRIHAYHPHQRRRRRNTPTADDASSIRGDIGAGGIADVEPERRERLLASHYFHSEMQFVMALVDISKRLCSAARPARQSALQAELTLLNHNLPADVCIPLWCPATAERPFHHQVVRVALQDCVVLNSAEKVPYLLLVEVLEQEHHVDEDEPALQQMGRWETPDLEEESICQRSPSLDIDDENTDELFGGSFYKTQKMKEIAQARDNEAEPYYTPELLRKTSADDTSSDEHESPEPSLAVQLKKPHLSAAEADPAPRTTADNGDGDDGNGQPRPSIH</sequence>
<dbReference type="GO" id="GO:0048015">
    <property type="term" value="P:phosphatidylinositol-mediated signaling"/>
    <property type="evidence" value="ECO:0007669"/>
    <property type="project" value="TreeGrafter"/>
</dbReference>
<accession>A0A4P9YTX9</accession>
<dbReference type="Pfam" id="PF21245">
    <property type="entry name" value="PI4KB-PIK1_PIK"/>
    <property type="match status" value="1"/>
</dbReference>
<dbReference type="OrthoDB" id="10264149at2759"/>
<proteinExistence type="inferred from homology"/>
<dbReference type="GO" id="GO:0005737">
    <property type="term" value="C:cytoplasm"/>
    <property type="evidence" value="ECO:0007669"/>
    <property type="project" value="TreeGrafter"/>
</dbReference>
<keyword evidence="3" id="KW-0812">Transmembrane</keyword>
<dbReference type="GO" id="GO:0046854">
    <property type="term" value="P:phosphatidylinositol phosphate biosynthetic process"/>
    <property type="evidence" value="ECO:0007669"/>
    <property type="project" value="InterPro"/>
</dbReference>
<dbReference type="PANTHER" id="PTHR10048:SF22">
    <property type="entry name" value="PHOSPHATIDYLINOSITOL 4-KINASE BETA"/>
    <property type="match status" value="1"/>
</dbReference>
<dbReference type="InterPro" id="IPR021601">
    <property type="entry name" value="Phosphatidylino_kinase_fungi"/>
</dbReference>
<dbReference type="InterPro" id="IPR015433">
    <property type="entry name" value="PI3/4_kinase"/>
</dbReference>
<dbReference type="InterPro" id="IPR042236">
    <property type="entry name" value="PI3K_accessory_sf"/>
</dbReference>
<dbReference type="GO" id="GO:0004430">
    <property type="term" value="F:1-phosphatidylinositol 4-kinase activity"/>
    <property type="evidence" value="ECO:0007669"/>
    <property type="project" value="TreeGrafter"/>
</dbReference>
<feature type="region of interest" description="Disordered" evidence="2">
    <location>
        <begin position="463"/>
        <end position="519"/>
    </location>
</feature>
<protein>
    <recommendedName>
        <fullName evidence="4">PIK helical domain-containing protein</fullName>
    </recommendedName>
</protein>
<keyword evidence="3" id="KW-0472">Membrane</keyword>
<dbReference type="FunFam" id="1.25.40.70:FF:000015">
    <property type="entry name" value="Related to PIK1-phosphatidylinositol 4-kinase"/>
    <property type="match status" value="1"/>
</dbReference>
<keyword evidence="6" id="KW-1185">Reference proteome</keyword>
<feature type="transmembrane region" description="Helical" evidence="3">
    <location>
        <begin position="144"/>
        <end position="164"/>
    </location>
</feature>
<dbReference type="PANTHER" id="PTHR10048">
    <property type="entry name" value="PHOSPHATIDYLINOSITOL KINASE"/>
    <property type="match status" value="1"/>
</dbReference>
<dbReference type="InterPro" id="IPR001263">
    <property type="entry name" value="PI3K_accessory_dom"/>
</dbReference>
<keyword evidence="3" id="KW-1133">Transmembrane helix</keyword>
<dbReference type="GO" id="GO:0016020">
    <property type="term" value="C:membrane"/>
    <property type="evidence" value="ECO:0007669"/>
    <property type="project" value="TreeGrafter"/>
</dbReference>
<dbReference type="SUPFAM" id="SSF48371">
    <property type="entry name" value="ARM repeat"/>
    <property type="match status" value="1"/>
</dbReference>
<feature type="compositionally biased region" description="Basic and acidic residues" evidence="2">
    <location>
        <begin position="463"/>
        <end position="476"/>
    </location>
</feature>